<reference evidence="1" key="1">
    <citation type="submission" date="2014-09" db="EMBL/GenBank/DDBJ databases">
        <authorList>
            <person name="Magalhaes I.L.F."/>
            <person name="Oliveira U."/>
            <person name="Santos F.R."/>
            <person name="Vidigal T.H.D.A."/>
            <person name="Brescovit A.D."/>
            <person name="Santos A.J."/>
        </authorList>
    </citation>
    <scope>NUCLEOTIDE SEQUENCE</scope>
    <source>
        <tissue evidence="1">Shoot tissue taken approximately 20 cm above the soil surface</tissue>
    </source>
</reference>
<reference evidence="1" key="2">
    <citation type="journal article" date="2015" name="Data Brief">
        <title>Shoot transcriptome of the giant reed, Arundo donax.</title>
        <authorList>
            <person name="Barrero R.A."/>
            <person name="Guerrero F.D."/>
            <person name="Moolhuijzen P."/>
            <person name="Goolsby J.A."/>
            <person name="Tidwell J."/>
            <person name="Bellgard S.E."/>
            <person name="Bellgard M.I."/>
        </authorList>
    </citation>
    <scope>NUCLEOTIDE SEQUENCE</scope>
    <source>
        <tissue evidence="1">Shoot tissue taken approximately 20 cm above the soil surface</tissue>
    </source>
</reference>
<name>A0A0A9BSZ0_ARUDO</name>
<evidence type="ECO:0000313" key="1">
    <source>
        <dbReference type="EMBL" id="JAD64295.1"/>
    </source>
</evidence>
<dbReference type="AlphaFoldDB" id="A0A0A9BSZ0"/>
<organism evidence="1">
    <name type="scientific">Arundo donax</name>
    <name type="common">Giant reed</name>
    <name type="synonym">Donax arundinaceus</name>
    <dbReference type="NCBI Taxonomy" id="35708"/>
    <lineage>
        <taxon>Eukaryota</taxon>
        <taxon>Viridiplantae</taxon>
        <taxon>Streptophyta</taxon>
        <taxon>Embryophyta</taxon>
        <taxon>Tracheophyta</taxon>
        <taxon>Spermatophyta</taxon>
        <taxon>Magnoliopsida</taxon>
        <taxon>Liliopsida</taxon>
        <taxon>Poales</taxon>
        <taxon>Poaceae</taxon>
        <taxon>PACMAD clade</taxon>
        <taxon>Arundinoideae</taxon>
        <taxon>Arundineae</taxon>
        <taxon>Arundo</taxon>
    </lineage>
</organism>
<dbReference type="EMBL" id="GBRH01233600">
    <property type="protein sequence ID" value="JAD64295.1"/>
    <property type="molecule type" value="Transcribed_RNA"/>
</dbReference>
<proteinExistence type="predicted"/>
<accession>A0A0A9BSZ0</accession>
<protein>
    <submittedName>
        <fullName evidence="1">Uncharacterized protein</fullName>
    </submittedName>
</protein>
<sequence>MHMGVNCKVPLFVGIN</sequence>